<organism evidence="4 5">
    <name type="scientific">Bacillus cereus</name>
    <dbReference type="NCBI Taxonomy" id="1396"/>
    <lineage>
        <taxon>Bacteria</taxon>
        <taxon>Bacillati</taxon>
        <taxon>Bacillota</taxon>
        <taxon>Bacilli</taxon>
        <taxon>Bacillales</taxon>
        <taxon>Bacillaceae</taxon>
        <taxon>Bacillus</taxon>
        <taxon>Bacillus cereus group</taxon>
    </lineage>
</organism>
<dbReference type="RefSeq" id="WP_063260165.1">
    <property type="nucleotide sequence ID" value="NZ_LJKE01000022.1"/>
</dbReference>
<dbReference type="Pfam" id="PF01051">
    <property type="entry name" value="Rep3_N"/>
    <property type="match status" value="1"/>
</dbReference>
<dbReference type="AlphaFoldDB" id="A0A164QC81"/>
<dbReference type="PATRIC" id="fig|1396.535.peg.4844"/>
<dbReference type="InterPro" id="IPR036390">
    <property type="entry name" value="WH_DNA-bd_sf"/>
</dbReference>
<feature type="domain" description="Initiator Rep protein WH1" evidence="3">
    <location>
        <begin position="13"/>
        <end position="155"/>
    </location>
</feature>
<name>A0A164QC81_BACCE</name>
<evidence type="ECO:0000313" key="5">
    <source>
        <dbReference type="Proteomes" id="UP000076482"/>
    </source>
</evidence>
<dbReference type="Gene3D" id="1.10.10.10">
    <property type="entry name" value="Winged helix-like DNA-binding domain superfamily/Winged helix DNA-binding domain"/>
    <property type="match status" value="2"/>
</dbReference>
<feature type="region of interest" description="Disordered" evidence="2">
    <location>
        <begin position="234"/>
        <end position="258"/>
    </location>
</feature>
<dbReference type="GO" id="GO:0006270">
    <property type="term" value="P:DNA replication initiation"/>
    <property type="evidence" value="ECO:0007669"/>
    <property type="project" value="InterPro"/>
</dbReference>
<gene>
    <name evidence="4" type="ORF">B4088_1003</name>
</gene>
<dbReference type="EMBL" id="LJKE01000022">
    <property type="protein sequence ID" value="KZD70947.1"/>
    <property type="molecule type" value="Genomic_DNA"/>
</dbReference>
<feature type="region of interest" description="Disordered" evidence="2">
    <location>
        <begin position="345"/>
        <end position="388"/>
    </location>
</feature>
<proteinExistence type="inferred from homology"/>
<evidence type="ECO:0000313" key="4">
    <source>
        <dbReference type="EMBL" id="KZD70947.1"/>
    </source>
</evidence>
<accession>A0A164QC81</accession>
<dbReference type="InterPro" id="IPR036388">
    <property type="entry name" value="WH-like_DNA-bd_sf"/>
</dbReference>
<protein>
    <submittedName>
        <fullName evidence="4">Plasmid replication initiation protein</fullName>
    </submittedName>
</protein>
<dbReference type="GO" id="GO:0003887">
    <property type="term" value="F:DNA-directed DNA polymerase activity"/>
    <property type="evidence" value="ECO:0007669"/>
    <property type="project" value="InterPro"/>
</dbReference>
<comment type="similarity">
    <text evidence="1">Belongs to the initiator RepB protein family.</text>
</comment>
<evidence type="ECO:0000256" key="1">
    <source>
        <dbReference type="ARBA" id="ARBA00038283"/>
    </source>
</evidence>
<dbReference type="Pfam" id="PF21205">
    <property type="entry name" value="Rep3_C"/>
    <property type="match status" value="1"/>
</dbReference>
<dbReference type="SUPFAM" id="SSF46785">
    <property type="entry name" value="Winged helix' DNA-binding domain"/>
    <property type="match status" value="2"/>
</dbReference>
<dbReference type="Proteomes" id="UP000076482">
    <property type="component" value="Unassembled WGS sequence"/>
</dbReference>
<feature type="compositionally biased region" description="Basic and acidic residues" evidence="2">
    <location>
        <begin position="345"/>
        <end position="382"/>
    </location>
</feature>
<sequence>MTDLVELKDSNLVIKANLLVEASYRLTTMEQKIILALASKIQVSDSELKTYSLSIREFCDLLGIQGNNQYTRLRKTTLGLMKKAFEIRINEKDVVQVSWLSFAKYRDQQGIVDLQFAPFLKEYLIELRKNFTSYTLSNVVRLKHSYSIRLYELLKQYEKIGERTFDFEDLLSKLGLTGTSYKTFGNLKSRVLVPATTELNEMTDLKIDFTEIKSGRKVVGIRFSIGKNTKNIPEQPEILKSEKTKPEEVKSKPQPKTDPNVEFVKNFINVNNLTVKDKNPDKLIEGWLEKRGLNTITEFLLYAIKESGIKNPIGFVRHAVDNGLMLDPLKSKVKRNEMLPEWLYEEKAQEASQGVEKDNEMSEDERKQIEEDERRRLEEVLQKHKRTS</sequence>
<feature type="compositionally biased region" description="Basic and acidic residues" evidence="2">
    <location>
        <begin position="237"/>
        <end position="251"/>
    </location>
</feature>
<comment type="caution">
    <text evidence="4">The sequence shown here is derived from an EMBL/GenBank/DDBJ whole genome shotgun (WGS) entry which is preliminary data.</text>
</comment>
<dbReference type="InterPro" id="IPR000525">
    <property type="entry name" value="Initiator_Rep_WH1"/>
</dbReference>
<evidence type="ECO:0000256" key="2">
    <source>
        <dbReference type="SAM" id="MobiDB-lite"/>
    </source>
</evidence>
<reference evidence="4 5" key="1">
    <citation type="submission" date="2015-09" db="EMBL/GenBank/DDBJ databases">
        <title>Bacillus cereus food isolates.</title>
        <authorList>
            <person name="Boekhorst J."/>
        </authorList>
    </citation>
    <scope>NUCLEOTIDE SEQUENCE [LARGE SCALE GENOMIC DNA]</scope>
    <source>
        <strain evidence="4 5">B4088</strain>
    </source>
</reference>
<evidence type="ECO:0000259" key="3">
    <source>
        <dbReference type="Pfam" id="PF01051"/>
    </source>
</evidence>